<dbReference type="AlphaFoldDB" id="A0AAD9PGY3"/>
<dbReference type="GeneID" id="94338479"/>
<evidence type="ECO:0000256" key="1">
    <source>
        <dbReference type="SAM" id="MobiDB-lite"/>
    </source>
</evidence>
<gene>
    <name evidence="2" type="ORF">BdWA1_004186</name>
</gene>
<keyword evidence="3" id="KW-1185">Reference proteome</keyword>
<dbReference type="KEGG" id="bdw:94338479"/>
<dbReference type="EMBL" id="JALLKP010000149">
    <property type="protein sequence ID" value="KAK2194346.1"/>
    <property type="molecule type" value="Genomic_DNA"/>
</dbReference>
<feature type="compositionally biased region" description="Basic and acidic residues" evidence="1">
    <location>
        <begin position="1"/>
        <end position="15"/>
    </location>
</feature>
<feature type="region of interest" description="Disordered" evidence="1">
    <location>
        <begin position="1"/>
        <end position="20"/>
    </location>
</feature>
<feature type="non-terminal residue" evidence="2">
    <location>
        <position position="1"/>
    </location>
</feature>
<evidence type="ECO:0000313" key="2">
    <source>
        <dbReference type="EMBL" id="KAK2194346.1"/>
    </source>
</evidence>
<accession>A0AAD9PGY3</accession>
<feature type="compositionally biased region" description="Basic and acidic residues" evidence="1">
    <location>
        <begin position="324"/>
        <end position="340"/>
    </location>
</feature>
<evidence type="ECO:0000313" key="3">
    <source>
        <dbReference type="Proteomes" id="UP001214638"/>
    </source>
</evidence>
<reference evidence="2" key="1">
    <citation type="journal article" date="2023" name="Nat. Microbiol.">
        <title>Babesia duncani multi-omics identifies virulence factors and drug targets.</title>
        <authorList>
            <person name="Singh P."/>
            <person name="Lonardi S."/>
            <person name="Liang Q."/>
            <person name="Vydyam P."/>
            <person name="Khabirova E."/>
            <person name="Fang T."/>
            <person name="Gihaz S."/>
            <person name="Thekkiniath J."/>
            <person name="Munshi M."/>
            <person name="Abel S."/>
            <person name="Ciampossin L."/>
            <person name="Batugedara G."/>
            <person name="Gupta M."/>
            <person name="Lu X.M."/>
            <person name="Lenz T."/>
            <person name="Chakravarty S."/>
            <person name="Cornillot E."/>
            <person name="Hu Y."/>
            <person name="Ma W."/>
            <person name="Gonzalez L.M."/>
            <person name="Sanchez S."/>
            <person name="Estrada K."/>
            <person name="Sanchez-Flores A."/>
            <person name="Montero E."/>
            <person name="Harb O.S."/>
            <person name="Le Roch K.G."/>
            <person name="Mamoun C.B."/>
        </authorList>
    </citation>
    <scope>NUCLEOTIDE SEQUENCE</scope>
    <source>
        <strain evidence="2">WA1</strain>
    </source>
</reference>
<dbReference type="Proteomes" id="UP001214638">
    <property type="component" value="Unassembled WGS sequence"/>
</dbReference>
<proteinExistence type="predicted"/>
<protein>
    <submittedName>
        <fullName evidence="2">Uncharacterized protein</fullName>
    </submittedName>
</protein>
<sequence length="927" mass="102479">PDTTKDNGDPDKNDSDIDSGNKAIKEAYNTMLDELISPDANSDSSKKSILDAKRKKIIEAIKAVCSECCCNMTAEQYCIKPDDVSEAVKEVCAQCCCKSNEPCVDSNEIMAEVGKLCENCCCKQKDCCNTEGVLSQIGEFCVCLIKDAKEKLDDSKKVVEEAPQKCDSCKGSGGSCECCKKVQDILTAVQKVIQDKCTCKKNKCCFNGVQNGDLSKKTAEKEKLKNIALAIFKYFRPPIAHSTGLMTLKSTADIDLQFSSGSSSSQDNITVDAKNKNVLKIPKQAFKDLMASFQIDENKEDLLVKFEDRVGLHAKINLVGSRFSEPDTTKDNGDPDKNGSDSEIDESYQKMLDDLVNFSSNDQSKVNTMNAKRKNIIDAIKEVCQKDCSCGSNCCFRDVNTGDLSKKTAEKEKLKNIALTIFKYFRPPIAYETGVMTLKSETKELCISSSGGDKITVDSKNNNALKIPKQAFKDLMASAKMHENKVKDFHPNSMLSINFEEIILTFQGFCGNGLKVDGIPVQQELFPHTHYVDNGDPDKNGSDSDINEAYQKMLDELVNFSSNDQSKVNTMNAKRKNIIDAIKAVCQKDCSCGSNCCFRDITDGDLSSHSKEQAKLKNIAKAIFKYFRPPIAYETGVMTLESTTETELEFSSGGDEKITVDTSKNVLNTLKIPKQAFKDLMASAKMHENKVKDFHPNSMMSIEFHGITLTFCTLSGEGFKLDGYPIKGGYYDGFQSYMDAVRSGFSWPTQYDNSPKDLKPDTTKENGDPEKGDSDPEITVINSAYNTMLDELISPDANSDSSKTTMDKKRKNIIDAIKDVCQDCCCNRKDDEYCVKPTDISQAVKQDAVEDLKNDNCCPSPLTCCNGDANKCVKASDIYDKVMDVCGCKTELDKIKTQVKDLCKQCNQNNCCDASKIQSDIKDVIAN</sequence>
<dbReference type="RefSeq" id="XP_067801193.1">
    <property type="nucleotide sequence ID" value="XM_067949188.1"/>
</dbReference>
<feature type="compositionally biased region" description="Basic and acidic residues" evidence="1">
    <location>
        <begin position="754"/>
        <end position="774"/>
    </location>
</feature>
<organism evidence="2 3">
    <name type="scientific">Babesia duncani</name>
    <dbReference type="NCBI Taxonomy" id="323732"/>
    <lineage>
        <taxon>Eukaryota</taxon>
        <taxon>Sar</taxon>
        <taxon>Alveolata</taxon>
        <taxon>Apicomplexa</taxon>
        <taxon>Aconoidasida</taxon>
        <taxon>Piroplasmida</taxon>
        <taxon>Babesiidae</taxon>
        <taxon>Babesia</taxon>
    </lineage>
</organism>
<name>A0AAD9PGY3_9APIC</name>
<feature type="non-terminal residue" evidence="2">
    <location>
        <position position="927"/>
    </location>
</feature>
<comment type="caution">
    <text evidence="2">The sequence shown here is derived from an EMBL/GenBank/DDBJ whole genome shotgun (WGS) entry which is preliminary data.</text>
</comment>
<feature type="region of interest" description="Disordered" evidence="1">
    <location>
        <begin position="749"/>
        <end position="778"/>
    </location>
</feature>
<feature type="region of interest" description="Disordered" evidence="1">
    <location>
        <begin position="323"/>
        <end position="343"/>
    </location>
</feature>